<gene>
    <name evidence="2" type="ORF">D9Q98_006427</name>
</gene>
<organism evidence="2 3">
    <name type="scientific">Chlorella vulgaris</name>
    <name type="common">Green alga</name>
    <dbReference type="NCBI Taxonomy" id="3077"/>
    <lineage>
        <taxon>Eukaryota</taxon>
        <taxon>Viridiplantae</taxon>
        <taxon>Chlorophyta</taxon>
        <taxon>core chlorophytes</taxon>
        <taxon>Trebouxiophyceae</taxon>
        <taxon>Chlorellales</taxon>
        <taxon>Chlorellaceae</taxon>
        <taxon>Chlorella clade</taxon>
        <taxon>Chlorella</taxon>
    </lineage>
</organism>
<keyword evidence="3" id="KW-1185">Reference proteome</keyword>
<dbReference type="GO" id="GO:0005634">
    <property type="term" value="C:nucleus"/>
    <property type="evidence" value="ECO:0007669"/>
    <property type="project" value="TreeGrafter"/>
</dbReference>
<dbReference type="AlphaFoldDB" id="A0A9D4TKA0"/>
<feature type="region of interest" description="Disordered" evidence="1">
    <location>
        <begin position="1"/>
        <end position="23"/>
    </location>
</feature>
<evidence type="ECO:0000313" key="2">
    <source>
        <dbReference type="EMBL" id="KAI3428041.1"/>
    </source>
</evidence>
<proteinExistence type="predicted"/>
<feature type="compositionally biased region" description="Low complexity" evidence="1">
    <location>
        <begin position="135"/>
        <end position="184"/>
    </location>
</feature>
<sequence>MAWDMSESDDSREGSLSDGSEVSAAEAAALGIQAQAAEFYDEEADERDEKWMQKMRGVHTSDAILSCPLCFTTVCIDCQQHELYDSQFRAMLVMNCKVKTGELVTVPSQVSKRQQKKQRRQELQRQQLADKEQQEQGMKPEAQQQQQQQQQQQPQQQQGQQQPEPVSAAAGAEQPPQQQDQPQAVGMETVAAPTEPDSQLNPVCCAACGTEVGLRDAADGVYHFFNVFASNP</sequence>
<protein>
    <recommendedName>
        <fullName evidence="4">E2F-associated phosphoprotein</fullName>
    </recommendedName>
</protein>
<evidence type="ECO:0008006" key="4">
    <source>
        <dbReference type="Google" id="ProtNLM"/>
    </source>
</evidence>
<dbReference type="InterPro" id="IPR019370">
    <property type="entry name" value="E2F-assoc_phosphoprotein"/>
</dbReference>
<evidence type="ECO:0000256" key="1">
    <source>
        <dbReference type="SAM" id="MobiDB-lite"/>
    </source>
</evidence>
<feature type="region of interest" description="Disordered" evidence="1">
    <location>
        <begin position="107"/>
        <end position="186"/>
    </location>
</feature>
<dbReference type="Pfam" id="PF10238">
    <property type="entry name" value="Eapp_C"/>
    <property type="match status" value="1"/>
</dbReference>
<reference evidence="2" key="1">
    <citation type="journal article" date="2019" name="Plant J.">
        <title>Chlorella vulgaris genome assembly and annotation reveals the molecular basis for metabolic acclimation to high light conditions.</title>
        <authorList>
            <person name="Cecchin M."/>
            <person name="Marcolungo L."/>
            <person name="Rossato M."/>
            <person name="Girolomoni L."/>
            <person name="Cosentino E."/>
            <person name="Cuine S."/>
            <person name="Li-Beisson Y."/>
            <person name="Delledonne M."/>
            <person name="Ballottari M."/>
        </authorList>
    </citation>
    <scope>NUCLEOTIDE SEQUENCE</scope>
    <source>
        <strain evidence="2">211/11P</strain>
    </source>
</reference>
<comment type="caution">
    <text evidence="2">The sequence shown here is derived from an EMBL/GenBank/DDBJ whole genome shotgun (WGS) entry which is preliminary data.</text>
</comment>
<evidence type="ECO:0000313" key="3">
    <source>
        <dbReference type="Proteomes" id="UP001055712"/>
    </source>
</evidence>
<name>A0A9D4TKA0_CHLVU</name>
<dbReference type="OrthoDB" id="122464at2759"/>
<dbReference type="Proteomes" id="UP001055712">
    <property type="component" value="Unassembled WGS sequence"/>
</dbReference>
<dbReference type="PANTHER" id="PTHR15967">
    <property type="entry name" value="E2F-ASSOCIATED PHOSPHOPROTEIN"/>
    <property type="match status" value="1"/>
</dbReference>
<reference evidence="2" key="2">
    <citation type="submission" date="2020-11" db="EMBL/GenBank/DDBJ databases">
        <authorList>
            <person name="Cecchin M."/>
            <person name="Marcolungo L."/>
            <person name="Rossato M."/>
            <person name="Girolomoni L."/>
            <person name="Cosentino E."/>
            <person name="Cuine S."/>
            <person name="Li-Beisson Y."/>
            <person name="Delledonne M."/>
            <person name="Ballottari M."/>
        </authorList>
    </citation>
    <scope>NUCLEOTIDE SEQUENCE</scope>
    <source>
        <strain evidence="2">211/11P</strain>
        <tissue evidence="2">Whole cell</tissue>
    </source>
</reference>
<dbReference type="EMBL" id="SIDB01000009">
    <property type="protein sequence ID" value="KAI3428041.1"/>
    <property type="molecule type" value="Genomic_DNA"/>
</dbReference>
<accession>A0A9D4TKA0</accession>
<feature type="compositionally biased region" description="Basic and acidic residues" evidence="1">
    <location>
        <begin position="120"/>
        <end position="134"/>
    </location>
</feature>
<dbReference type="PANTHER" id="PTHR15967:SF0">
    <property type="entry name" value="E2F-ASSOCIATED PHOSPHOPROTEIN"/>
    <property type="match status" value="1"/>
</dbReference>